<evidence type="ECO:0000313" key="3">
    <source>
        <dbReference type="EMBL" id="TWP27442.1"/>
    </source>
</evidence>
<feature type="transmembrane region" description="Helical" evidence="1">
    <location>
        <begin position="34"/>
        <end position="51"/>
    </location>
</feature>
<comment type="caution">
    <text evidence="3">The sequence shown here is derived from an EMBL/GenBank/DDBJ whole genome shotgun (WGS) entry which is preliminary data.</text>
</comment>
<evidence type="ECO:0000313" key="4">
    <source>
        <dbReference type="Proteomes" id="UP000319499"/>
    </source>
</evidence>
<dbReference type="AlphaFoldDB" id="A0A563DBF3"/>
<gene>
    <name evidence="3" type="ORF">ETU09_07260</name>
</gene>
<dbReference type="OrthoDB" id="9789113at2"/>
<accession>A0A563DBF3</accession>
<protein>
    <submittedName>
        <fullName evidence="3">Phosphatase PAP2 family protein</fullName>
    </submittedName>
</protein>
<keyword evidence="1" id="KW-0472">Membrane</keyword>
<dbReference type="RefSeq" id="WP_146262590.1">
    <property type="nucleotide sequence ID" value="NZ_SELG01000037.1"/>
</dbReference>
<keyword evidence="4" id="KW-1185">Reference proteome</keyword>
<evidence type="ECO:0000259" key="2">
    <source>
        <dbReference type="SMART" id="SM00014"/>
    </source>
</evidence>
<dbReference type="Proteomes" id="UP000319499">
    <property type="component" value="Unassembled WGS sequence"/>
</dbReference>
<dbReference type="SUPFAM" id="SSF48317">
    <property type="entry name" value="Acid phosphatase/Vanadium-dependent haloperoxidase"/>
    <property type="match status" value="1"/>
</dbReference>
<feature type="transmembrane region" description="Helical" evidence="1">
    <location>
        <begin position="161"/>
        <end position="183"/>
    </location>
</feature>
<dbReference type="Pfam" id="PF01569">
    <property type="entry name" value="PAP2"/>
    <property type="match status" value="1"/>
</dbReference>
<sequence>MDRIVYWDEKLFLYLNHLGSSSYDKFWLFLTDEYYWIPVYIILIIIIFEKFGLKKSIIILITIGLMIASTDNIASLFKYWVQRPRPCRNPELDGLFRLVIENCKGNYCFFSAHAASTFALAFYLSKLFYAKHKYTPYLFFLWAILVSYSRIYVGVHFPLDIITGAIFGLLIGWFYNKILTYIFTKYRLN</sequence>
<keyword evidence="1" id="KW-1133">Transmembrane helix</keyword>
<dbReference type="InterPro" id="IPR000326">
    <property type="entry name" value="PAP2/HPO"/>
</dbReference>
<feature type="domain" description="Phosphatidic acid phosphatase type 2/haloperoxidase" evidence="2">
    <location>
        <begin position="58"/>
        <end position="176"/>
    </location>
</feature>
<organism evidence="3 4">
    <name type="scientific">Apibacter muscae</name>
    <dbReference type="NCBI Taxonomy" id="2509004"/>
    <lineage>
        <taxon>Bacteria</taxon>
        <taxon>Pseudomonadati</taxon>
        <taxon>Bacteroidota</taxon>
        <taxon>Flavobacteriia</taxon>
        <taxon>Flavobacteriales</taxon>
        <taxon>Weeksellaceae</taxon>
        <taxon>Apibacter</taxon>
    </lineage>
</organism>
<feature type="transmembrane region" description="Helical" evidence="1">
    <location>
        <begin position="58"/>
        <end position="81"/>
    </location>
</feature>
<dbReference type="SMART" id="SM00014">
    <property type="entry name" value="acidPPc"/>
    <property type="match status" value="1"/>
</dbReference>
<feature type="transmembrane region" description="Helical" evidence="1">
    <location>
        <begin position="137"/>
        <end position="155"/>
    </location>
</feature>
<dbReference type="InterPro" id="IPR036938">
    <property type="entry name" value="PAP2/HPO_sf"/>
</dbReference>
<dbReference type="PANTHER" id="PTHR14969">
    <property type="entry name" value="SPHINGOSINE-1-PHOSPHATE PHOSPHOHYDROLASE"/>
    <property type="match status" value="1"/>
</dbReference>
<proteinExistence type="predicted"/>
<dbReference type="PANTHER" id="PTHR14969:SF13">
    <property type="entry name" value="AT30094P"/>
    <property type="match status" value="1"/>
</dbReference>
<reference evidence="3 4" key="1">
    <citation type="submission" date="2019-02" db="EMBL/GenBank/DDBJ databases">
        <title>Apibacter muscae sp. nov.: a novel member of the house fly microbiota.</title>
        <authorList>
            <person name="Park R."/>
        </authorList>
    </citation>
    <scope>NUCLEOTIDE SEQUENCE [LARGE SCALE GENOMIC DNA]</scope>
    <source>
        <strain evidence="3 4">AL1</strain>
    </source>
</reference>
<name>A0A563DBF3_9FLAO</name>
<keyword evidence="1" id="KW-0812">Transmembrane</keyword>
<dbReference type="EMBL" id="SELH01000022">
    <property type="protein sequence ID" value="TWP27442.1"/>
    <property type="molecule type" value="Genomic_DNA"/>
</dbReference>
<evidence type="ECO:0000256" key="1">
    <source>
        <dbReference type="SAM" id="Phobius"/>
    </source>
</evidence>
<dbReference type="Gene3D" id="1.20.144.10">
    <property type="entry name" value="Phosphatidic acid phosphatase type 2/haloperoxidase"/>
    <property type="match status" value="2"/>
</dbReference>